<dbReference type="SUPFAM" id="SSF51905">
    <property type="entry name" value="FAD/NAD(P)-binding domain"/>
    <property type="match status" value="2"/>
</dbReference>
<keyword evidence="1" id="KW-0285">Flavoprotein</keyword>
<feature type="domain" description="Flavocytochrome c sulphide dehydrogenase flavin-binding" evidence="5">
    <location>
        <begin position="368"/>
        <end position="426"/>
    </location>
</feature>
<accession>A0A0N0IQA1</accession>
<dbReference type="GO" id="GO:0050660">
    <property type="term" value="F:flavin adenine dinucleotide binding"/>
    <property type="evidence" value="ECO:0007669"/>
    <property type="project" value="InterPro"/>
</dbReference>
<feature type="signal peptide" evidence="3">
    <location>
        <begin position="1"/>
        <end position="28"/>
    </location>
</feature>
<dbReference type="PROSITE" id="PS51318">
    <property type="entry name" value="TAT"/>
    <property type="match status" value="1"/>
</dbReference>
<dbReference type="EMBL" id="LJJR01000023">
    <property type="protein sequence ID" value="KPD29126.1"/>
    <property type="molecule type" value="Genomic_DNA"/>
</dbReference>
<dbReference type="InterPro" id="IPR019546">
    <property type="entry name" value="TAT_signal_bac_arc"/>
</dbReference>
<dbReference type="InterPro" id="IPR023753">
    <property type="entry name" value="FAD/NAD-binding_dom"/>
</dbReference>
<feature type="chain" id="PRO_5030011788" evidence="3">
    <location>
        <begin position="29"/>
        <end position="429"/>
    </location>
</feature>
<reference evidence="7 8" key="1">
    <citation type="submission" date="2015-09" db="EMBL/GenBank/DDBJ databases">
        <title>Draft genome sequence of Thermus scotoductus strain K1 isolated from a geothermal spring in Nagorno-Karabakh, Armenia.</title>
        <authorList>
            <person name="Saghatelyan A."/>
            <person name="Poghosyan L."/>
            <person name="Panosyan H."/>
            <person name="Birkeland N.-K."/>
        </authorList>
    </citation>
    <scope>NUCLEOTIDE SEQUENCE [LARGE SCALE GENOMIC DNA]</scope>
    <source>
        <strain evidence="7 8">K1</strain>
    </source>
</reference>
<proteinExistence type="predicted"/>
<dbReference type="PANTHER" id="PTHR43755">
    <property type="match status" value="1"/>
</dbReference>
<dbReference type="Proteomes" id="UP000053099">
    <property type="component" value="Unassembled WGS sequence"/>
</dbReference>
<dbReference type="SUPFAM" id="SSF55424">
    <property type="entry name" value="FAD/NAD-linked reductases, dimerisation (C-terminal) domain"/>
    <property type="match status" value="1"/>
</dbReference>
<evidence type="ECO:0000313" key="7">
    <source>
        <dbReference type="EMBL" id="KPD29126.1"/>
    </source>
</evidence>
<dbReference type="InterPro" id="IPR015323">
    <property type="entry name" value="FlavoCytC_S_DH_flav-bd"/>
</dbReference>
<feature type="domain" description="FAD/NAD(P)-binding" evidence="4">
    <location>
        <begin position="46"/>
        <end position="161"/>
    </location>
</feature>
<dbReference type="PRINTS" id="PR00411">
    <property type="entry name" value="PNDRDTASEI"/>
</dbReference>
<dbReference type="InterPro" id="IPR016156">
    <property type="entry name" value="FAD/NAD-linked_Rdtase_dimer_sf"/>
</dbReference>
<keyword evidence="3" id="KW-0732">Signal</keyword>
<feature type="domain" description="Sulfide dehydrogenase [flavocytochrome c] flavoprotein chain central" evidence="6">
    <location>
        <begin position="175"/>
        <end position="287"/>
    </location>
</feature>
<evidence type="ECO:0000259" key="4">
    <source>
        <dbReference type="Pfam" id="PF07992"/>
    </source>
</evidence>
<dbReference type="Pfam" id="PF10518">
    <property type="entry name" value="TAT_signal"/>
    <property type="match status" value="1"/>
</dbReference>
<comment type="caution">
    <text evidence="7">The sequence shown here is derived from an EMBL/GenBank/DDBJ whole genome shotgun (WGS) entry which is preliminary data.</text>
</comment>
<keyword evidence="2" id="KW-0274">FAD</keyword>
<dbReference type="InterPro" id="IPR006311">
    <property type="entry name" value="TAT_signal"/>
</dbReference>
<evidence type="ECO:0000256" key="3">
    <source>
        <dbReference type="SAM" id="SignalP"/>
    </source>
</evidence>
<dbReference type="InterPro" id="IPR049386">
    <property type="entry name" value="FCSD_central"/>
</dbReference>
<dbReference type="Gene3D" id="3.50.50.60">
    <property type="entry name" value="FAD/NAD(P)-binding domain"/>
    <property type="match status" value="2"/>
</dbReference>
<protein>
    <submittedName>
        <fullName evidence="7">Sulfide dehydrogenase</fullName>
    </submittedName>
</protein>
<evidence type="ECO:0000256" key="2">
    <source>
        <dbReference type="ARBA" id="ARBA00022827"/>
    </source>
</evidence>
<dbReference type="PATRIC" id="fig|37636.3.peg.834"/>
<dbReference type="PANTHER" id="PTHR43755:SF1">
    <property type="entry name" value="FAD-DEPENDENT PYRIDINE NUCLEOTIDE-DISULPHIDE OXIDOREDUCTASE"/>
    <property type="match status" value="1"/>
</dbReference>
<dbReference type="NCBIfam" id="TIGR01409">
    <property type="entry name" value="TAT_signal_seq"/>
    <property type="match status" value="1"/>
</dbReference>
<dbReference type="Pfam" id="PF09242">
    <property type="entry name" value="FCSD-flav_bind"/>
    <property type="match status" value="1"/>
</dbReference>
<sequence>MSKVSRRQVLKTGAALAAAGAISSPAFAQEFYSRPATLLPRTRKPRVVVIGGGWGGTTVARKLVQSGVDVEVVLVEQKPIFMSCPMSNLFLAGVKPLEWLVFDYTNVVKDGVIFVQERVLDINRDRRLVRTTGGYLAYDFLVLAPGIDYMYEAIPGYAEAKHLMPVGFKPFEHVALRRILDQFDETGGEIVMYIPNPPYRCPPGPYERAAMLAWRLKTKGVKGKLIVLDANPQPISKAPGFLAAYNELYKDYLEYVPNTRITGLDYGKKVVKTELGDVPFTLANIIPPMKAGELVRTAGLGERWANVKIPYFLSEKDDRVYLVGDITGNTPYPKSGMVAYVSGTIVARHLAERLKGKPLAEIPPELPHNICYSFVDKEEAIWVAANYSWDEAAKQIKSQGSVDNQRSAANGTAAIGWATGIWNDMFGPA</sequence>
<dbReference type="InterPro" id="IPR036188">
    <property type="entry name" value="FAD/NAD-bd_sf"/>
</dbReference>
<dbReference type="Gene3D" id="3.90.760.10">
    <property type="entry name" value="Flavocytochrome c sulphide dehydrogenase, flavin-binding domain"/>
    <property type="match status" value="1"/>
</dbReference>
<organism evidence="7 8">
    <name type="scientific">Thermus scotoductus</name>
    <dbReference type="NCBI Taxonomy" id="37636"/>
    <lineage>
        <taxon>Bacteria</taxon>
        <taxon>Thermotogati</taxon>
        <taxon>Deinococcota</taxon>
        <taxon>Deinococci</taxon>
        <taxon>Thermales</taxon>
        <taxon>Thermaceae</taxon>
        <taxon>Thermus</taxon>
    </lineage>
</organism>
<evidence type="ECO:0000259" key="6">
    <source>
        <dbReference type="Pfam" id="PF21706"/>
    </source>
</evidence>
<dbReference type="Pfam" id="PF07992">
    <property type="entry name" value="Pyr_redox_2"/>
    <property type="match status" value="1"/>
</dbReference>
<evidence type="ECO:0000256" key="1">
    <source>
        <dbReference type="ARBA" id="ARBA00022630"/>
    </source>
</evidence>
<gene>
    <name evidence="7" type="ORF">AN926_08265</name>
</gene>
<dbReference type="InterPro" id="IPR037092">
    <property type="entry name" value="FlavoCytC_S_DH_flav-bd_sf"/>
</dbReference>
<dbReference type="InterPro" id="IPR052541">
    <property type="entry name" value="SQRD"/>
</dbReference>
<evidence type="ECO:0000259" key="5">
    <source>
        <dbReference type="Pfam" id="PF09242"/>
    </source>
</evidence>
<dbReference type="GO" id="GO:0016491">
    <property type="term" value="F:oxidoreductase activity"/>
    <property type="evidence" value="ECO:0007669"/>
    <property type="project" value="InterPro"/>
</dbReference>
<evidence type="ECO:0000313" key="8">
    <source>
        <dbReference type="Proteomes" id="UP000053099"/>
    </source>
</evidence>
<dbReference type="AlphaFoldDB" id="A0A0N0IQA1"/>
<name>A0A0N0IQA1_THESC</name>
<dbReference type="Pfam" id="PF21706">
    <property type="entry name" value="FCSD_central"/>
    <property type="match status" value="1"/>
</dbReference>